<reference evidence="4 5" key="1">
    <citation type="submission" date="2016-11" db="EMBL/GenBank/DDBJ databases">
        <authorList>
            <person name="Jaros S."/>
            <person name="Januszkiewicz K."/>
            <person name="Wedrychowicz H."/>
        </authorList>
    </citation>
    <scope>NUCLEOTIDE SEQUENCE [LARGE SCALE GENOMIC DNA]</scope>
    <source>
        <strain evidence="4 5">CECT 7868</strain>
    </source>
</reference>
<evidence type="ECO:0000313" key="4">
    <source>
        <dbReference type="EMBL" id="SHI24030.1"/>
    </source>
</evidence>
<dbReference type="EC" id="2.7.7.73" evidence="4"/>
<dbReference type="GO" id="GO:0016779">
    <property type="term" value="F:nucleotidyltransferase activity"/>
    <property type="evidence" value="ECO:0007669"/>
    <property type="project" value="UniProtKB-KW"/>
</dbReference>
<gene>
    <name evidence="4" type="primary">thiF</name>
    <name evidence="4" type="ORF">VA7868_02792</name>
</gene>
<keyword evidence="5" id="KW-1185">Reference proteome</keyword>
<keyword evidence="4" id="KW-0808">Transferase</keyword>
<dbReference type="CDD" id="cd00757">
    <property type="entry name" value="ThiF_MoeB_HesA_family"/>
    <property type="match status" value="1"/>
</dbReference>
<evidence type="ECO:0000313" key="5">
    <source>
        <dbReference type="Proteomes" id="UP000184608"/>
    </source>
</evidence>
<keyword evidence="4" id="KW-0548">Nucleotidyltransferase</keyword>
<feature type="domain" description="THIF-type NAD/FAD binding fold" evidence="3">
    <location>
        <begin position="12"/>
        <end position="258"/>
    </location>
</feature>
<evidence type="ECO:0000259" key="3">
    <source>
        <dbReference type="Pfam" id="PF00899"/>
    </source>
</evidence>
<dbReference type="EMBL" id="FQXZ01000030">
    <property type="protein sequence ID" value="SHI24030.1"/>
    <property type="molecule type" value="Genomic_DNA"/>
</dbReference>
<keyword evidence="2" id="KW-0812">Transmembrane</keyword>
<dbReference type="SUPFAM" id="SSF69572">
    <property type="entry name" value="Activating enzymes of the ubiquitin-like proteins"/>
    <property type="match status" value="1"/>
</dbReference>
<dbReference type="Proteomes" id="UP000184608">
    <property type="component" value="Unassembled WGS sequence"/>
</dbReference>
<feature type="transmembrane region" description="Helical" evidence="2">
    <location>
        <begin position="34"/>
        <end position="61"/>
    </location>
</feature>
<evidence type="ECO:0000256" key="2">
    <source>
        <dbReference type="SAM" id="Phobius"/>
    </source>
</evidence>
<evidence type="ECO:0000256" key="1">
    <source>
        <dbReference type="ARBA" id="ARBA00009919"/>
    </source>
</evidence>
<proteinExistence type="inferred from homology"/>
<sequence length="273" mass="30116">MQSMTDADFIRYQRQIALPEIGESGQRKINHSTVLIIGCGGLGTTASLLLAGAGVGSLVIVDDDKVEISNLHRQFIYTESDIGRQKAEALKEKIRMRNQHCRVRAIEKRLGDEQLSLEVMIADMVIDCSDNMVTRHQINRICYQQKTVLISGSASQWEGQISTYNFAANQPCFACLTPDKSGSTDELSDESPALSCRDLGVIGPVVSIIASLQAMAALKQMVDIGIADESQTNTLHILNGQTMSFRSFSFHKNPECRVCHQSQEKETVHANQD</sequence>
<dbReference type="Pfam" id="PF00899">
    <property type="entry name" value="ThiF"/>
    <property type="match status" value="1"/>
</dbReference>
<dbReference type="PANTHER" id="PTHR10953">
    <property type="entry name" value="UBIQUITIN-ACTIVATING ENZYME E1"/>
    <property type="match status" value="1"/>
</dbReference>
<dbReference type="InterPro" id="IPR045886">
    <property type="entry name" value="ThiF/MoeB/HesA"/>
</dbReference>
<dbReference type="Gene3D" id="3.40.50.720">
    <property type="entry name" value="NAD(P)-binding Rossmann-like Domain"/>
    <property type="match status" value="1"/>
</dbReference>
<dbReference type="InterPro" id="IPR035985">
    <property type="entry name" value="Ubiquitin-activating_enz"/>
</dbReference>
<dbReference type="GO" id="GO:0005829">
    <property type="term" value="C:cytosol"/>
    <property type="evidence" value="ECO:0007669"/>
    <property type="project" value="TreeGrafter"/>
</dbReference>
<protein>
    <submittedName>
        <fullName evidence="4">Sulfur carrier protein ThiS adenylyltransferase</fullName>
        <ecNumber evidence="4">2.7.7.73</ecNumber>
    </submittedName>
</protein>
<keyword evidence="2" id="KW-0472">Membrane</keyword>
<accession>A0A1M5ZIH5</accession>
<dbReference type="STRING" id="1216006.VA7868_02792"/>
<comment type="similarity">
    <text evidence="1">Belongs to the HesA/MoeB/ThiF family.</text>
</comment>
<organism evidence="4 5">
    <name type="scientific">Vibrio aerogenes CECT 7868</name>
    <dbReference type="NCBI Taxonomy" id="1216006"/>
    <lineage>
        <taxon>Bacteria</taxon>
        <taxon>Pseudomonadati</taxon>
        <taxon>Pseudomonadota</taxon>
        <taxon>Gammaproteobacteria</taxon>
        <taxon>Vibrionales</taxon>
        <taxon>Vibrionaceae</taxon>
        <taxon>Vibrio</taxon>
    </lineage>
</organism>
<dbReference type="GO" id="GO:0004792">
    <property type="term" value="F:thiosulfate-cyanide sulfurtransferase activity"/>
    <property type="evidence" value="ECO:0007669"/>
    <property type="project" value="TreeGrafter"/>
</dbReference>
<dbReference type="PANTHER" id="PTHR10953:SF240">
    <property type="entry name" value="SULFUR CARRIER PROTEIN THIS ADENYLYLTRANSFERASE"/>
    <property type="match status" value="1"/>
</dbReference>
<dbReference type="InterPro" id="IPR000594">
    <property type="entry name" value="ThiF_NAD_FAD-bd"/>
</dbReference>
<name>A0A1M5ZIH5_9VIBR</name>
<dbReference type="GO" id="GO:0008146">
    <property type="term" value="F:sulfotransferase activity"/>
    <property type="evidence" value="ECO:0007669"/>
    <property type="project" value="TreeGrafter"/>
</dbReference>
<dbReference type="FunFam" id="3.40.50.720:FF:000080">
    <property type="entry name" value="Thiazole biosynthesis adenylyltransferase ThiF"/>
    <property type="match status" value="1"/>
</dbReference>
<dbReference type="AlphaFoldDB" id="A0A1M5ZIH5"/>
<keyword evidence="2" id="KW-1133">Transmembrane helix</keyword>
<dbReference type="GO" id="GO:0008641">
    <property type="term" value="F:ubiquitin-like modifier activating enzyme activity"/>
    <property type="evidence" value="ECO:0007669"/>
    <property type="project" value="InterPro"/>
</dbReference>